<dbReference type="PANTHER" id="PTHR48313:SF1">
    <property type="entry name" value="OUTER ENVELOPE PROTEIN 61"/>
    <property type="match status" value="1"/>
</dbReference>
<name>A0A2K2CBU4_POPTR</name>
<dbReference type="AlphaFoldDB" id="A0A2K2CBU4"/>
<dbReference type="InParanoid" id="A0A2K2CBU4"/>
<reference evidence="2 3" key="1">
    <citation type="journal article" date="2006" name="Science">
        <title>The genome of black cottonwood, Populus trichocarpa (Torr. &amp; Gray).</title>
        <authorList>
            <person name="Tuskan G.A."/>
            <person name="Difazio S."/>
            <person name="Jansson S."/>
            <person name="Bohlmann J."/>
            <person name="Grigoriev I."/>
            <person name="Hellsten U."/>
            <person name="Putnam N."/>
            <person name="Ralph S."/>
            <person name="Rombauts S."/>
            <person name="Salamov A."/>
            <person name="Schein J."/>
            <person name="Sterck L."/>
            <person name="Aerts A."/>
            <person name="Bhalerao R.R."/>
            <person name="Bhalerao R.P."/>
            <person name="Blaudez D."/>
            <person name="Boerjan W."/>
            <person name="Brun A."/>
            <person name="Brunner A."/>
            <person name="Busov V."/>
            <person name="Campbell M."/>
            <person name="Carlson J."/>
            <person name="Chalot M."/>
            <person name="Chapman J."/>
            <person name="Chen G.L."/>
            <person name="Cooper D."/>
            <person name="Coutinho P.M."/>
            <person name="Couturier J."/>
            <person name="Covert S."/>
            <person name="Cronk Q."/>
            <person name="Cunningham R."/>
            <person name="Davis J."/>
            <person name="Degroeve S."/>
            <person name="Dejardin A."/>
            <person name="Depamphilis C."/>
            <person name="Detter J."/>
            <person name="Dirks B."/>
            <person name="Dubchak I."/>
            <person name="Duplessis S."/>
            <person name="Ehlting J."/>
            <person name="Ellis B."/>
            <person name="Gendler K."/>
            <person name="Goodstein D."/>
            <person name="Gribskov M."/>
            <person name="Grimwood J."/>
            <person name="Groover A."/>
            <person name="Gunter L."/>
            <person name="Hamberger B."/>
            <person name="Heinze B."/>
            <person name="Helariutta Y."/>
            <person name="Henrissat B."/>
            <person name="Holligan D."/>
            <person name="Holt R."/>
            <person name="Huang W."/>
            <person name="Islam-Faridi N."/>
            <person name="Jones S."/>
            <person name="Jones-Rhoades M."/>
            <person name="Jorgensen R."/>
            <person name="Joshi C."/>
            <person name="Kangasjarvi J."/>
            <person name="Karlsson J."/>
            <person name="Kelleher C."/>
            <person name="Kirkpatrick R."/>
            <person name="Kirst M."/>
            <person name="Kohler A."/>
            <person name="Kalluri U."/>
            <person name="Larimer F."/>
            <person name="Leebens-Mack J."/>
            <person name="Leple J.C."/>
            <person name="Locascio P."/>
            <person name="Lou Y."/>
            <person name="Lucas S."/>
            <person name="Martin F."/>
            <person name="Montanini B."/>
            <person name="Napoli C."/>
            <person name="Nelson D.R."/>
            <person name="Nelson C."/>
            <person name="Nieminen K."/>
            <person name="Nilsson O."/>
            <person name="Pereda V."/>
            <person name="Peter G."/>
            <person name="Philippe R."/>
            <person name="Pilate G."/>
            <person name="Poliakov A."/>
            <person name="Razumovskaya J."/>
            <person name="Richardson P."/>
            <person name="Rinaldi C."/>
            <person name="Ritland K."/>
            <person name="Rouze P."/>
            <person name="Ryaboy D."/>
            <person name="Schmutz J."/>
            <person name="Schrader J."/>
            <person name="Segerman B."/>
            <person name="Shin H."/>
            <person name="Siddiqui A."/>
            <person name="Sterky F."/>
            <person name="Terry A."/>
            <person name="Tsai C.J."/>
            <person name="Uberbacher E."/>
            <person name="Unneberg P."/>
            <person name="Vahala J."/>
            <person name="Wall K."/>
            <person name="Wessler S."/>
            <person name="Yang G."/>
            <person name="Yin T."/>
            <person name="Douglas C."/>
            <person name="Marra M."/>
            <person name="Sandberg G."/>
            <person name="Van de Peer Y."/>
            <person name="Rokhsar D."/>
        </authorList>
    </citation>
    <scope>NUCLEOTIDE SEQUENCE [LARGE SCALE GENOMIC DNA]</scope>
    <source>
        <strain evidence="3">cv. Nisqually</strain>
    </source>
</reference>
<feature type="region of interest" description="Disordered" evidence="1">
    <location>
        <begin position="112"/>
        <end position="143"/>
    </location>
</feature>
<proteinExistence type="predicted"/>
<organism evidence="2 3">
    <name type="scientific">Populus trichocarpa</name>
    <name type="common">Western balsam poplar</name>
    <name type="synonym">Populus balsamifera subsp. trichocarpa</name>
    <dbReference type="NCBI Taxonomy" id="3694"/>
    <lineage>
        <taxon>Eukaryota</taxon>
        <taxon>Viridiplantae</taxon>
        <taxon>Streptophyta</taxon>
        <taxon>Embryophyta</taxon>
        <taxon>Tracheophyta</taxon>
        <taxon>Spermatophyta</taxon>
        <taxon>Magnoliopsida</taxon>
        <taxon>eudicotyledons</taxon>
        <taxon>Gunneridae</taxon>
        <taxon>Pentapetalae</taxon>
        <taxon>rosids</taxon>
        <taxon>fabids</taxon>
        <taxon>Malpighiales</taxon>
        <taxon>Salicaceae</taxon>
        <taxon>Saliceae</taxon>
        <taxon>Populus</taxon>
    </lineage>
</organism>
<dbReference type="EMBL" id="CM009290">
    <property type="protein sequence ID" value="PNT59501.1"/>
    <property type="molecule type" value="Genomic_DNA"/>
</dbReference>
<evidence type="ECO:0000313" key="3">
    <source>
        <dbReference type="Proteomes" id="UP000006729"/>
    </source>
</evidence>
<accession>A0A2K2CBU4</accession>
<feature type="region of interest" description="Disordered" evidence="1">
    <location>
        <begin position="33"/>
        <end position="87"/>
    </location>
</feature>
<evidence type="ECO:0000256" key="1">
    <source>
        <dbReference type="SAM" id="MobiDB-lite"/>
    </source>
</evidence>
<evidence type="ECO:0000313" key="2">
    <source>
        <dbReference type="EMBL" id="PNT59501.1"/>
    </source>
</evidence>
<dbReference type="PANTHER" id="PTHR48313">
    <property type="entry name" value="TPR_REGION DOMAIN-CONTAINING PROTEIN"/>
    <property type="match status" value="1"/>
</dbReference>
<keyword evidence="3" id="KW-1185">Reference proteome</keyword>
<dbReference type="Proteomes" id="UP000006729">
    <property type="component" value="Chromosome 1"/>
</dbReference>
<protein>
    <submittedName>
        <fullName evidence="2">Uncharacterized protein</fullName>
    </submittedName>
</protein>
<gene>
    <name evidence="2" type="ORF">POPTR_001G413200</name>
</gene>
<sequence>MSKMSPKVLQKMFEMASSSRGNDLVPAAASALNTDGSSSFAGAKATETRGKFTVNKNGARHQWSSRNTPPSSFPASTSDMQEQMRDQMKDPTMQQMFTSMMKYLSPENMATISEHLGINSQEDEDKAQQAMSSLSPEDSDKTM</sequence>
<feature type="compositionally biased region" description="Polar residues" evidence="1">
    <location>
        <begin position="62"/>
        <end position="81"/>
    </location>
</feature>
<dbReference type="STRING" id="3694.A0A2K2CBU4"/>